<evidence type="ECO:0000313" key="2">
    <source>
        <dbReference type="EMBL" id="GIY25930.1"/>
    </source>
</evidence>
<keyword evidence="3" id="KW-1185">Reference proteome</keyword>
<evidence type="ECO:0008006" key="4">
    <source>
        <dbReference type="Google" id="ProtNLM"/>
    </source>
</evidence>
<accession>A0AAV4RWW6</accession>
<name>A0AAV4RWW6_9ARAC</name>
<gene>
    <name evidence="2" type="ORF">CDAR_521811</name>
</gene>
<evidence type="ECO:0000313" key="3">
    <source>
        <dbReference type="Proteomes" id="UP001054837"/>
    </source>
</evidence>
<dbReference type="Proteomes" id="UP001054837">
    <property type="component" value="Unassembled WGS sequence"/>
</dbReference>
<reference evidence="2 3" key="1">
    <citation type="submission" date="2021-06" db="EMBL/GenBank/DDBJ databases">
        <title>Caerostris darwini draft genome.</title>
        <authorList>
            <person name="Kono N."/>
            <person name="Arakawa K."/>
        </authorList>
    </citation>
    <scope>NUCLEOTIDE SEQUENCE [LARGE SCALE GENOMIC DNA]</scope>
</reference>
<dbReference type="AlphaFoldDB" id="A0AAV4RWW6"/>
<comment type="caution">
    <text evidence="2">The sequence shown here is derived from an EMBL/GenBank/DDBJ whole genome shotgun (WGS) entry which is preliminary data.</text>
</comment>
<sequence length="94" mass="10613">MRNNISSIFSRNGGKSASRKELSFGLRMKGCENNPLHKSRRGPLKLHVMGRKGGILTGTFWVCSFDKWLNVWFTLSTLNLLGIRRSSELKTSIS</sequence>
<feature type="region of interest" description="Disordered" evidence="1">
    <location>
        <begin position="1"/>
        <end position="20"/>
    </location>
</feature>
<organism evidence="2 3">
    <name type="scientific">Caerostris darwini</name>
    <dbReference type="NCBI Taxonomy" id="1538125"/>
    <lineage>
        <taxon>Eukaryota</taxon>
        <taxon>Metazoa</taxon>
        <taxon>Ecdysozoa</taxon>
        <taxon>Arthropoda</taxon>
        <taxon>Chelicerata</taxon>
        <taxon>Arachnida</taxon>
        <taxon>Araneae</taxon>
        <taxon>Araneomorphae</taxon>
        <taxon>Entelegynae</taxon>
        <taxon>Araneoidea</taxon>
        <taxon>Araneidae</taxon>
        <taxon>Caerostris</taxon>
    </lineage>
</organism>
<evidence type="ECO:0000256" key="1">
    <source>
        <dbReference type="SAM" id="MobiDB-lite"/>
    </source>
</evidence>
<protein>
    <recommendedName>
        <fullName evidence="4">Ribosomal protein L2</fullName>
    </recommendedName>
</protein>
<feature type="compositionally biased region" description="Polar residues" evidence="1">
    <location>
        <begin position="1"/>
        <end position="15"/>
    </location>
</feature>
<dbReference type="EMBL" id="BPLQ01006873">
    <property type="protein sequence ID" value="GIY25930.1"/>
    <property type="molecule type" value="Genomic_DNA"/>
</dbReference>
<proteinExistence type="predicted"/>